<evidence type="ECO:0000313" key="6">
    <source>
        <dbReference type="EMBL" id="BDG03982.1"/>
    </source>
</evidence>
<evidence type="ECO:0000256" key="2">
    <source>
        <dbReference type="ARBA" id="ARBA00022679"/>
    </source>
</evidence>
<accession>A0ABM7WWT5</accession>
<keyword evidence="4" id="KW-0862">Zinc</keyword>
<dbReference type="InterPro" id="IPR026590">
    <property type="entry name" value="Ssirtuin_cat_dom"/>
</dbReference>
<feature type="binding site" evidence="4">
    <location>
        <position position="141"/>
    </location>
    <ligand>
        <name>Zn(2+)</name>
        <dbReference type="ChEBI" id="CHEBI:29105"/>
    </ligand>
</feature>
<feature type="domain" description="Deacetylase sirtuin-type" evidence="5">
    <location>
        <begin position="2"/>
        <end position="275"/>
    </location>
</feature>
<dbReference type="InterPro" id="IPR003000">
    <property type="entry name" value="Sirtuin"/>
</dbReference>
<reference evidence="7" key="1">
    <citation type="journal article" date="2022" name="Int. J. Syst. Evol. Microbiol.">
        <title>Anaeromyxobacter oryzae sp. nov., Anaeromyxobacter diazotrophicus sp. nov. and Anaeromyxobacter paludicola sp. nov., isolated from paddy soils.</title>
        <authorList>
            <person name="Itoh H."/>
            <person name="Xu Z."/>
            <person name="Mise K."/>
            <person name="Masuda Y."/>
            <person name="Ushijima N."/>
            <person name="Hayakawa C."/>
            <person name="Shiratori Y."/>
            <person name="Senoo K."/>
        </authorList>
    </citation>
    <scope>NUCLEOTIDE SEQUENCE [LARGE SCALE GENOMIC DNA]</scope>
    <source>
        <strain evidence="7">Red232</strain>
    </source>
</reference>
<organism evidence="6 7">
    <name type="scientific">Anaeromyxobacter oryzae</name>
    <dbReference type="NCBI Taxonomy" id="2918170"/>
    <lineage>
        <taxon>Bacteria</taxon>
        <taxon>Pseudomonadati</taxon>
        <taxon>Myxococcota</taxon>
        <taxon>Myxococcia</taxon>
        <taxon>Myxococcales</taxon>
        <taxon>Cystobacterineae</taxon>
        <taxon>Anaeromyxobacteraceae</taxon>
        <taxon>Anaeromyxobacter</taxon>
    </lineage>
</organism>
<keyword evidence="3" id="KW-0520">NAD</keyword>
<dbReference type="EMBL" id="AP025591">
    <property type="protein sequence ID" value="BDG03982.1"/>
    <property type="molecule type" value="Genomic_DNA"/>
</dbReference>
<dbReference type="PANTHER" id="PTHR11085">
    <property type="entry name" value="NAD-DEPENDENT PROTEIN DEACYLASE SIRTUIN-5, MITOCHONDRIAL-RELATED"/>
    <property type="match status" value="1"/>
</dbReference>
<dbReference type="PANTHER" id="PTHR11085:SF4">
    <property type="entry name" value="NAD-DEPENDENT PROTEIN DEACYLASE"/>
    <property type="match status" value="1"/>
</dbReference>
<keyword evidence="4" id="KW-0479">Metal-binding</keyword>
<dbReference type="EC" id="2.3.1.286" evidence="1"/>
<dbReference type="SUPFAM" id="SSF52467">
    <property type="entry name" value="DHS-like NAD/FAD-binding domain"/>
    <property type="match status" value="1"/>
</dbReference>
<dbReference type="Pfam" id="PF02146">
    <property type="entry name" value="SIR2"/>
    <property type="match status" value="1"/>
</dbReference>
<evidence type="ECO:0000259" key="5">
    <source>
        <dbReference type="PROSITE" id="PS50305"/>
    </source>
</evidence>
<keyword evidence="2" id="KW-0808">Transferase</keyword>
<gene>
    <name evidence="6" type="primary">cobB</name>
    <name evidence="6" type="ORF">AMOR_29780</name>
</gene>
<name>A0ABM7WWT5_9BACT</name>
<dbReference type="InterPro" id="IPR029035">
    <property type="entry name" value="DHS-like_NAD/FAD-binding_dom"/>
</dbReference>
<feature type="active site" description="Proton acceptor" evidence="4">
    <location>
        <position position="129"/>
    </location>
</feature>
<feature type="binding site" evidence="4">
    <location>
        <position position="173"/>
    </location>
    <ligand>
        <name>Zn(2+)</name>
        <dbReference type="ChEBI" id="CHEBI:29105"/>
    </ligand>
</feature>
<keyword evidence="7" id="KW-1185">Reference proteome</keyword>
<feature type="binding site" evidence="4">
    <location>
        <position position="170"/>
    </location>
    <ligand>
        <name>Zn(2+)</name>
        <dbReference type="ChEBI" id="CHEBI:29105"/>
    </ligand>
</feature>
<sequence>MLHPMDEKLAGILSEIRRRQGRVVVLTGAGISAESGIPTFRGVEGYWVVGSRNYMPQEMATRAMFDEAPEEVWRWYLYRFGVCKDASPNAGHHALVRLESALGDRFTLVTQNIDGLHRRAGSRRVFCIHGDAAWVRCAADCGVGLLDLPPFPPRTKDQPFTGDERRKLTCPRCGGWLRPHVLWFDECYDEANYRMDSALRAAGAADLLLVVGTSGATNLPMQIGQLVFMRGAAMVDVNPEENPFSELAERSPLGHFARGSACERLPEIVAALGATSSSA</sequence>
<protein>
    <recommendedName>
        <fullName evidence="1">protein acetyllysine N-acetyltransferase</fullName>
        <ecNumber evidence="1">2.3.1.286</ecNumber>
    </recommendedName>
</protein>
<evidence type="ECO:0000256" key="3">
    <source>
        <dbReference type="ARBA" id="ARBA00023027"/>
    </source>
</evidence>
<evidence type="ECO:0000256" key="1">
    <source>
        <dbReference type="ARBA" id="ARBA00012928"/>
    </source>
</evidence>
<dbReference type="PROSITE" id="PS50305">
    <property type="entry name" value="SIRTUIN"/>
    <property type="match status" value="1"/>
</dbReference>
<feature type="binding site" evidence="4">
    <location>
        <position position="137"/>
    </location>
    <ligand>
        <name>Zn(2+)</name>
        <dbReference type="ChEBI" id="CHEBI:29105"/>
    </ligand>
</feature>
<proteinExistence type="predicted"/>
<dbReference type="Proteomes" id="UP001162891">
    <property type="component" value="Chromosome"/>
</dbReference>
<evidence type="ECO:0000256" key="4">
    <source>
        <dbReference type="PROSITE-ProRule" id="PRU00236"/>
    </source>
</evidence>
<dbReference type="InterPro" id="IPR026591">
    <property type="entry name" value="Sirtuin_cat_small_dom_sf"/>
</dbReference>
<dbReference type="InterPro" id="IPR050134">
    <property type="entry name" value="NAD-dep_sirtuin_deacylases"/>
</dbReference>
<dbReference type="Gene3D" id="3.30.1600.10">
    <property type="entry name" value="SIR2/SIRT2 'Small Domain"/>
    <property type="match status" value="1"/>
</dbReference>
<dbReference type="Gene3D" id="3.40.50.1220">
    <property type="entry name" value="TPP-binding domain"/>
    <property type="match status" value="1"/>
</dbReference>
<evidence type="ECO:0000313" key="7">
    <source>
        <dbReference type="Proteomes" id="UP001162891"/>
    </source>
</evidence>